<sequence>MGGKCIDFGSDDTPTYRITEKLMGSIESFFEPQRNKRQVVYDVMDTKATSAALDQGSLRDLVNKFPQSPSSSAGYSHFFGHQTGPEDIKPGSLDFSRPITIDRTISREKSAYSNENKRSFQTSGKTTEEDISYRGNARSIAHEPDSYQDGTSWRGINNFNSASVETKVPSRIGSSFWSSGAIEGSFYEWRMIVSDCSVSCGKGVQETIVQ</sequence>
<keyword evidence="3" id="KW-1185">Reference proteome</keyword>
<dbReference type="AlphaFoldDB" id="A0A8J2KSX8"/>
<reference evidence="2" key="1">
    <citation type="submission" date="2021-06" db="EMBL/GenBank/DDBJ databases">
        <authorList>
            <person name="Hodson N. C."/>
            <person name="Mongue J. A."/>
            <person name="Jaron S. K."/>
        </authorList>
    </citation>
    <scope>NUCLEOTIDE SEQUENCE</scope>
</reference>
<dbReference type="Proteomes" id="UP000708208">
    <property type="component" value="Unassembled WGS sequence"/>
</dbReference>
<evidence type="ECO:0000313" key="3">
    <source>
        <dbReference type="Proteomes" id="UP000708208"/>
    </source>
</evidence>
<protein>
    <submittedName>
        <fullName evidence="2">Uncharacterized protein</fullName>
    </submittedName>
</protein>
<feature type="compositionally biased region" description="Basic and acidic residues" evidence="1">
    <location>
        <begin position="108"/>
        <end position="118"/>
    </location>
</feature>
<accession>A0A8J2KSX8</accession>
<gene>
    <name evidence="2" type="ORF">AFUS01_LOCUS29678</name>
</gene>
<evidence type="ECO:0000313" key="2">
    <source>
        <dbReference type="EMBL" id="CAG7819216.1"/>
    </source>
</evidence>
<feature type="non-terminal residue" evidence="2">
    <location>
        <position position="210"/>
    </location>
</feature>
<comment type="caution">
    <text evidence="2">The sequence shown here is derived from an EMBL/GenBank/DDBJ whole genome shotgun (WGS) entry which is preliminary data.</text>
</comment>
<name>A0A8J2KSX8_9HEXA</name>
<organism evidence="2 3">
    <name type="scientific">Allacma fusca</name>
    <dbReference type="NCBI Taxonomy" id="39272"/>
    <lineage>
        <taxon>Eukaryota</taxon>
        <taxon>Metazoa</taxon>
        <taxon>Ecdysozoa</taxon>
        <taxon>Arthropoda</taxon>
        <taxon>Hexapoda</taxon>
        <taxon>Collembola</taxon>
        <taxon>Symphypleona</taxon>
        <taxon>Sminthuridae</taxon>
        <taxon>Allacma</taxon>
    </lineage>
</organism>
<proteinExistence type="predicted"/>
<dbReference type="EMBL" id="CAJVCH010442648">
    <property type="protein sequence ID" value="CAG7819216.1"/>
    <property type="molecule type" value="Genomic_DNA"/>
</dbReference>
<feature type="region of interest" description="Disordered" evidence="1">
    <location>
        <begin position="108"/>
        <end position="131"/>
    </location>
</feature>
<evidence type="ECO:0000256" key="1">
    <source>
        <dbReference type="SAM" id="MobiDB-lite"/>
    </source>
</evidence>